<dbReference type="GO" id="GO:0005789">
    <property type="term" value="C:endoplasmic reticulum membrane"/>
    <property type="evidence" value="ECO:0007669"/>
    <property type="project" value="UniProtKB-SubCell"/>
</dbReference>
<evidence type="ECO:0000256" key="2">
    <source>
        <dbReference type="ARBA" id="ARBA00005189"/>
    </source>
</evidence>
<sequence>MLDRDIKLLDYSLDRPQPPETLQQFLRRKWDKFYLQWEVYTMAYVFEPWEKCIINGVIFSILALLIFSSYVYLPSYTRKLINAFMPTGNELTLDLMDSHHHQQPVDYGVN</sequence>
<protein>
    <recommendedName>
        <fullName evidence="10">Serine palmitoyltransferase small subunit B</fullName>
    </recommendedName>
    <alternativeName>
        <fullName evidence="12">Protein ADMP</fullName>
    </alternativeName>
    <alternativeName>
        <fullName evidence="11">Small subunit of serine palmitoyltransferase B</fullName>
    </alternativeName>
</protein>
<proteinExistence type="inferred from homology"/>
<evidence type="ECO:0000256" key="12">
    <source>
        <dbReference type="ARBA" id="ARBA00042334"/>
    </source>
</evidence>
<organism evidence="15 16">
    <name type="scientific">Aedes aegypti</name>
    <name type="common">Yellowfever mosquito</name>
    <name type="synonym">Culex aegypti</name>
    <dbReference type="NCBI Taxonomy" id="7159"/>
    <lineage>
        <taxon>Eukaryota</taxon>
        <taxon>Metazoa</taxon>
        <taxon>Ecdysozoa</taxon>
        <taxon>Arthropoda</taxon>
        <taxon>Hexapoda</taxon>
        <taxon>Insecta</taxon>
        <taxon>Pterygota</taxon>
        <taxon>Neoptera</taxon>
        <taxon>Endopterygota</taxon>
        <taxon>Diptera</taxon>
        <taxon>Nematocera</taxon>
        <taxon>Culicoidea</taxon>
        <taxon>Culicidae</taxon>
        <taxon>Culicinae</taxon>
        <taxon>Aedini</taxon>
        <taxon>Aedes</taxon>
        <taxon>Stegomyia</taxon>
    </lineage>
</organism>
<dbReference type="PANTHER" id="PTHR28612">
    <property type="entry name" value="SERINE PALMITOYLTRANSFERASE SMALL SUBUNIT B"/>
    <property type="match status" value="1"/>
</dbReference>
<accession>A0A6I8TAI3</accession>
<gene>
    <name evidence="15" type="primary">5565961</name>
</gene>
<keyword evidence="8" id="KW-0472">Membrane</keyword>
<comment type="similarity">
    <text evidence="9">Belongs to the SPTSS family. SPTSSB subfamily.</text>
</comment>
<evidence type="ECO:0000256" key="14">
    <source>
        <dbReference type="ARBA" id="ARBA00046416"/>
    </source>
</evidence>
<dbReference type="Pfam" id="PF11779">
    <property type="entry name" value="SPT_ssu-like"/>
    <property type="match status" value="1"/>
</dbReference>
<dbReference type="OrthoDB" id="202672at2759"/>
<evidence type="ECO:0000256" key="1">
    <source>
        <dbReference type="ARBA" id="ARBA00004477"/>
    </source>
</evidence>
<evidence type="ECO:0000256" key="10">
    <source>
        <dbReference type="ARBA" id="ARBA00041140"/>
    </source>
</evidence>
<evidence type="ECO:0000256" key="6">
    <source>
        <dbReference type="ARBA" id="ARBA00022989"/>
    </source>
</evidence>
<evidence type="ECO:0000256" key="4">
    <source>
        <dbReference type="ARBA" id="ARBA00022824"/>
    </source>
</evidence>
<comment type="function">
    <text evidence="13">Component of the serine palmitoyltransferase multisubunit enzyme (SPT) that catalyzes the initial and rate-limiting step in sphingolipid biosynthesis by condensing L-serine and activated acyl-CoA (most commonly palmitoyl-CoA) to form long-chain bases. The SPT complex is composed of SPTLC1, SPTLC2 or SPTLC3 and SPTSSA or SPTSSB. Within this complex, the heterodimer consisting of SPTLC1 and SPTLC2/SPTLC3 forms the catalytic core. Within the SPT complex, SPTSSB stimulates the catalytic activity and plays a role in substrate specificity. SPT complexes with this subunit showing a preference for longer acyl-CoAs. The SPTLC1-SPTLC2-SPTSSB complex shows a strong preference for C18-CoA substrate, while the SPTLC1-SPTLC3-SPTSSB isozyme displays an ability to use a broader range of acyl-CoAs, without apparent preference.</text>
</comment>
<comment type="subcellular location">
    <subcellularLocation>
        <location evidence="1">Endoplasmic reticulum membrane</location>
        <topology evidence="1">Multi-pass membrane protein</topology>
    </subcellularLocation>
</comment>
<evidence type="ECO:0000256" key="8">
    <source>
        <dbReference type="ARBA" id="ARBA00023136"/>
    </source>
</evidence>
<evidence type="ECO:0000256" key="9">
    <source>
        <dbReference type="ARBA" id="ARBA00038059"/>
    </source>
</evidence>
<evidence type="ECO:0000256" key="5">
    <source>
        <dbReference type="ARBA" id="ARBA00022919"/>
    </source>
</evidence>
<keyword evidence="16" id="KW-1185">Reference proteome</keyword>
<comment type="subunit">
    <text evidence="14">Component of the serine palmitoyltransferase (SPT) complex, which is composed of SPTLC1, SPTLC2 or SPTLC3 and SPTSSA or SPTSSB. The heterodimer consisting of SPTLC1 and SPTLC2/SPTLC3 forms the catalytic core of the enzyme, while SPTSSA or SPTSSB subunits determine substrate specificity. SPT also interacts with ORMDL proteins, especially ORMDL3, which negatively regulate SPT activity in the presence of ceramides.</text>
</comment>
<evidence type="ECO:0000313" key="16">
    <source>
        <dbReference type="Proteomes" id="UP000008820"/>
    </source>
</evidence>
<evidence type="ECO:0000256" key="7">
    <source>
        <dbReference type="ARBA" id="ARBA00023098"/>
    </source>
</evidence>
<keyword evidence="5" id="KW-0746">Sphingolipid metabolism</keyword>
<reference evidence="15" key="2">
    <citation type="submission" date="2020-05" db="UniProtKB">
        <authorList>
            <consortium name="EnsemblMetazoa"/>
        </authorList>
    </citation>
    <scope>IDENTIFICATION</scope>
    <source>
        <strain evidence="15">LVP_AGWG</strain>
    </source>
</reference>
<dbReference type="AlphaFoldDB" id="A0A6I8TAI3"/>
<evidence type="ECO:0000313" key="15">
    <source>
        <dbReference type="EnsemblMetazoa" id="AAEL005048-PC"/>
    </source>
</evidence>
<keyword evidence="3" id="KW-0812">Transmembrane</keyword>
<dbReference type="Proteomes" id="UP000008820">
    <property type="component" value="Chromosome 1"/>
</dbReference>
<name>A0A6I8TAI3_AEDAE</name>
<comment type="pathway">
    <text evidence="2">Lipid metabolism.</text>
</comment>
<reference evidence="15 16" key="1">
    <citation type="submission" date="2017-06" db="EMBL/GenBank/DDBJ databases">
        <title>Aedes aegypti genome working group (AGWG) sequencing and assembly.</title>
        <authorList>
            <consortium name="Aedes aegypti Genome Working Group (AGWG)"/>
            <person name="Matthews B.J."/>
        </authorList>
    </citation>
    <scope>NUCLEOTIDE SEQUENCE [LARGE SCALE GENOMIC DNA]</scope>
    <source>
        <strain evidence="15 16">LVP_AGWG</strain>
    </source>
</reference>
<evidence type="ECO:0000256" key="11">
    <source>
        <dbReference type="ARBA" id="ARBA00041982"/>
    </source>
</evidence>
<keyword evidence="7" id="KW-0443">Lipid metabolism</keyword>
<dbReference type="EnsemblMetazoa" id="AAEL005048-RC">
    <property type="protein sequence ID" value="AAEL005048-PC"/>
    <property type="gene ID" value="AAEL005048"/>
</dbReference>
<dbReference type="PANTHER" id="PTHR28612:SF1">
    <property type="entry name" value="SERINE PALMITOYLTRANSFERASE SMALL SUBUNIT B"/>
    <property type="match status" value="1"/>
</dbReference>
<keyword evidence="4" id="KW-0256">Endoplasmic reticulum</keyword>
<keyword evidence="6" id="KW-1133">Transmembrane helix</keyword>
<dbReference type="GO" id="GO:0006665">
    <property type="term" value="P:sphingolipid metabolic process"/>
    <property type="evidence" value="ECO:0007669"/>
    <property type="project" value="UniProtKB-KW"/>
</dbReference>
<dbReference type="InParanoid" id="A0A6I8TAI3"/>
<evidence type="ECO:0000256" key="3">
    <source>
        <dbReference type="ARBA" id="ARBA00022692"/>
    </source>
</evidence>
<dbReference type="InterPro" id="IPR024512">
    <property type="entry name" value="Ser_palmitoyltrfase_ssu-like"/>
</dbReference>
<evidence type="ECO:0000256" key="13">
    <source>
        <dbReference type="ARBA" id="ARBA00045772"/>
    </source>
</evidence>